<name>A0AB36NYT6_9FLAO</name>
<dbReference type="AlphaFoldDB" id="A0AB36NYT6"/>
<evidence type="ECO:0000313" key="2">
    <source>
        <dbReference type="Proteomes" id="UP000198431"/>
    </source>
</evidence>
<reference evidence="1 2" key="1">
    <citation type="submission" date="2016-11" db="EMBL/GenBank/DDBJ databases">
        <title>Whole genomes of Flavobacteriaceae.</title>
        <authorList>
            <person name="Stine C."/>
            <person name="Li C."/>
            <person name="Tadesse D."/>
        </authorList>
    </citation>
    <scope>NUCLEOTIDE SEQUENCE [LARGE SCALE GENOMIC DNA]</scope>
    <source>
        <strain evidence="1 2">ATCC 19366</strain>
    </source>
</reference>
<evidence type="ECO:0000313" key="1">
    <source>
        <dbReference type="EMBL" id="OXB03776.1"/>
    </source>
</evidence>
<accession>A0AB36NYT6</accession>
<organism evidence="1 2">
    <name type="scientific">Flavobacterium pectinovorum</name>
    <dbReference type="NCBI Taxonomy" id="29533"/>
    <lineage>
        <taxon>Bacteria</taxon>
        <taxon>Pseudomonadati</taxon>
        <taxon>Bacteroidota</taxon>
        <taxon>Flavobacteriia</taxon>
        <taxon>Flavobacteriales</taxon>
        <taxon>Flavobacteriaceae</taxon>
        <taxon>Flavobacterium</taxon>
    </lineage>
</organism>
<gene>
    <name evidence="1" type="ORF">B0A72_14855</name>
</gene>
<dbReference type="Proteomes" id="UP000198431">
    <property type="component" value="Unassembled WGS sequence"/>
</dbReference>
<protein>
    <submittedName>
        <fullName evidence="1">Uncharacterized protein</fullName>
    </submittedName>
</protein>
<proteinExistence type="predicted"/>
<sequence>MCKKKETTIIVVSFCDLDGTNFYKFYGRFEEIGLLLVGYDFHWLKEFGLDVLLGIDLNFFGKTISASLLL</sequence>
<comment type="caution">
    <text evidence="1">The sequence shown here is derived from an EMBL/GenBank/DDBJ whole genome shotgun (WGS) entry which is preliminary data.</text>
</comment>
<dbReference type="EMBL" id="MUHB01000012">
    <property type="protein sequence ID" value="OXB03776.1"/>
    <property type="molecule type" value="Genomic_DNA"/>
</dbReference>